<dbReference type="OrthoDB" id="6401541at2"/>
<dbReference type="AlphaFoldDB" id="A0A244CSB9"/>
<dbReference type="Proteomes" id="UP000194841">
    <property type="component" value="Unassembled WGS sequence"/>
</dbReference>
<organism evidence="2 3">
    <name type="scientific">Pseudoalteromonas ulvae</name>
    <dbReference type="NCBI Taxonomy" id="107327"/>
    <lineage>
        <taxon>Bacteria</taxon>
        <taxon>Pseudomonadati</taxon>
        <taxon>Pseudomonadota</taxon>
        <taxon>Gammaproteobacteria</taxon>
        <taxon>Alteromonadales</taxon>
        <taxon>Pseudoalteromonadaceae</taxon>
        <taxon>Pseudoalteromonas</taxon>
    </lineage>
</organism>
<evidence type="ECO:0008006" key="4">
    <source>
        <dbReference type="Google" id="ProtNLM"/>
    </source>
</evidence>
<dbReference type="PROSITE" id="PS51257">
    <property type="entry name" value="PROKAR_LIPOPROTEIN"/>
    <property type="match status" value="1"/>
</dbReference>
<keyword evidence="3" id="KW-1185">Reference proteome</keyword>
<sequence length="155" mass="16845">MNSFIKVTNIMCAFLMVGCGGGGSESSQPVATAQPPSAGTGTTSPEPIKTQDLVASQEFDFSTQTELVIDVSLPELTQRSFLNVCYSEPTSERIDYNNCVLRVALLDGTLRKTVTLNQANQTLLADIWTVSASSEPLQYQWQNQNGSDSAIFEIR</sequence>
<protein>
    <recommendedName>
        <fullName evidence="4">Lipoprotein</fullName>
    </recommendedName>
</protein>
<dbReference type="RefSeq" id="WP_086743794.1">
    <property type="nucleotide sequence ID" value="NZ_MWPV01000002.1"/>
</dbReference>
<proteinExistence type="predicted"/>
<feature type="compositionally biased region" description="Polar residues" evidence="1">
    <location>
        <begin position="25"/>
        <end position="45"/>
    </location>
</feature>
<name>A0A244CSB9_PSEDV</name>
<feature type="region of interest" description="Disordered" evidence="1">
    <location>
        <begin position="25"/>
        <end position="48"/>
    </location>
</feature>
<evidence type="ECO:0000313" key="3">
    <source>
        <dbReference type="Proteomes" id="UP000194841"/>
    </source>
</evidence>
<comment type="caution">
    <text evidence="2">The sequence shown here is derived from an EMBL/GenBank/DDBJ whole genome shotgun (WGS) entry which is preliminary data.</text>
</comment>
<evidence type="ECO:0000313" key="2">
    <source>
        <dbReference type="EMBL" id="OUL58491.1"/>
    </source>
</evidence>
<evidence type="ECO:0000256" key="1">
    <source>
        <dbReference type="SAM" id="MobiDB-lite"/>
    </source>
</evidence>
<gene>
    <name evidence="2" type="ORF">B1199_09200</name>
</gene>
<dbReference type="EMBL" id="MWPV01000002">
    <property type="protein sequence ID" value="OUL58491.1"/>
    <property type="molecule type" value="Genomic_DNA"/>
</dbReference>
<reference evidence="2 3" key="1">
    <citation type="submission" date="2017-02" db="EMBL/GenBank/DDBJ databases">
        <title>Pseudoalteromonas ulvae TC14 Genome.</title>
        <authorList>
            <person name="Molmeret M."/>
        </authorList>
    </citation>
    <scope>NUCLEOTIDE SEQUENCE [LARGE SCALE GENOMIC DNA]</scope>
    <source>
        <strain evidence="2">TC14</strain>
    </source>
</reference>
<accession>A0A244CSB9</accession>